<keyword evidence="3 6" id="KW-0812">Transmembrane</keyword>
<accession>A0A0G9GQ95</accession>
<dbReference type="GO" id="GO:0055085">
    <property type="term" value="P:transmembrane transport"/>
    <property type="evidence" value="ECO:0007669"/>
    <property type="project" value="TreeGrafter"/>
</dbReference>
<keyword evidence="5 6" id="KW-0472">Membrane</keyword>
<protein>
    <submittedName>
        <fullName evidence="11">AI-2E family transporter</fullName>
    </submittedName>
    <submittedName>
        <fullName evidence="10">UPF0118 membrane protein YdbI</fullName>
    </submittedName>
</protein>
<dbReference type="EMBL" id="LUXO01000039">
    <property type="protein sequence ID" value="KZV00592.1"/>
    <property type="molecule type" value="Genomic_DNA"/>
</dbReference>
<feature type="transmembrane region" description="Helical" evidence="6">
    <location>
        <begin position="15"/>
        <end position="47"/>
    </location>
</feature>
<dbReference type="GO" id="GO:0016020">
    <property type="term" value="C:membrane"/>
    <property type="evidence" value="ECO:0007669"/>
    <property type="project" value="UniProtKB-SubCell"/>
</dbReference>
<sequence length="348" mass="39085">MDRIIRFFKRDDVDLYLTLALLIIIIYLMRGFATVVLLTTIFAYLGIKLSRWLNLRTHLPYWIAVIVVYVGVIALFIGALSYAAPTLVDQLKVIPDMLAKAITNHPVLNKNIDKWVNQAIHSSELIQNGKALLVTGIKGLSEVGTGFTHVLMAIFLSFIFAVSRGRMMVFGRQFLQSKFKKFFTNVYYLTHKFVMILGRIIETQLVICTINTILMTIGFMIIGMPSIMVLSIIVFILGLVPVAGVLISMIPLTLLGFASGGLIRVVWIIVLVILIHAFESYFLHPRLMADRTDLPVFVTFITLIIMESLLGAWGLIIGIPIVSFFLDILGVQNSEPRRVTSQIAKREP</sequence>
<feature type="transmembrane region" description="Helical" evidence="6">
    <location>
        <begin position="143"/>
        <end position="162"/>
    </location>
</feature>
<reference evidence="12 13" key="1">
    <citation type="submission" date="2016-03" db="EMBL/GenBank/DDBJ databases">
        <title>Comparative genomics of 54 Lactobacillus plantarum strains reveals genomic uncoupling from niche constraints.</title>
        <authorList>
            <person name="Martino M.E."/>
        </authorList>
    </citation>
    <scope>NUCLEOTIDE SEQUENCE [LARGE SCALE GENOMIC DNA]</scope>
    <source>
        <strain evidence="8 13">19.1</strain>
        <strain evidence="9 12">NAB2</strain>
        <strain evidence="7 14">Nizo2260</strain>
    </source>
</reference>
<dbReference type="PATRIC" id="fig|1590.142.peg.2937"/>
<dbReference type="PANTHER" id="PTHR21716">
    <property type="entry name" value="TRANSMEMBRANE PROTEIN"/>
    <property type="match status" value="1"/>
</dbReference>
<dbReference type="EMBL" id="CP066817">
    <property type="protein sequence ID" value="QQM60704.1"/>
    <property type="molecule type" value="Genomic_DNA"/>
</dbReference>
<dbReference type="InterPro" id="IPR002549">
    <property type="entry name" value="AI-2E-like"/>
</dbReference>
<evidence type="ECO:0000256" key="5">
    <source>
        <dbReference type="ARBA" id="ARBA00023136"/>
    </source>
</evidence>
<dbReference type="EMBL" id="MCOL01000001">
    <property type="protein sequence ID" value="ODO62942.1"/>
    <property type="molecule type" value="Genomic_DNA"/>
</dbReference>
<evidence type="ECO:0000256" key="1">
    <source>
        <dbReference type="ARBA" id="ARBA00004141"/>
    </source>
</evidence>
<evidence type="ECO:0000313" key="16">
    <source>
        <dbReference type="Proteomes" id="UP000595466"/>
    </source>
</evidence>
<gene>
    <name evidence="11" type="ORF">JH395_13450</name>
    <name evidence="8" type="ORF">Lp19_0287</name>
    <name evidence="10" type="ORF">LPJSA22_02960</name>
    <name evidence="9" type="ORF">NAB2_3181</name>
    <name evidence="7" type="ORF">Nizo2260_1680</name>
</gene>
<comment type="similarity">
    <text evidence="2">Belongs to the autoinducer-2 exporter (AI-2E) (TC 2.A.86) family.</text>
</comment>
<dbReference type="EMBL" id="LUWI01000022">
    <property type="protein sequence ID" value="KZU03440.1"/>
    <property type="molecule type" value="Genomic_DNA"/>
</dbReference>
<evidence type="ECO:0000313" key="7">
    <source>
        <dbReference type="EMBL" id="KZU03440.1"/>
    </source>
</evidence>
<dbReference type="Proteomes" id="UP000076882">
    <property type="component" value="Unassembled WGS sequence"/>
</dbReference>
<feature type="transmembrane region" description="Helical" evidence="6">
    <location>
        <begin position="252"/>
        <end position="276"/>
    </location>
</feature>
<evidence type="ECO:0000313" key="9">
    <source>
        <dbReference type="EMBL" id="KZV00592.1"/>
    </source>
</evidence>
<proteinExistence type="inferred from homology"/>
<dbReference type="GeneID" id="77216378"/>
<evidence type="ECO:0000313" key="12">
    <source>
        <dbReference type="Proteomes" id="UP000076872"/>
    </source>
</evidence>
<feature type="transmembrane region" description="Helical" evidence="6">
    <location>
        <begin position="59"/>
        <end position="83"/>
    </location>
</feature>
<keyword evidence="4 6" id="KW-1133">Transmembrane helix</keyword>
<feature type="transmembrane region" description="Helical" evidence="6">
    <location>
        <begin position="213"/>
        <end position="240"/>
    </location>
</feature>
<dbReference type="Pfam" id="PF01594">
    <property type="entry name" value="AI-2E_transport"/>
    <property type="match status" value="1"/>
</dbReference>
<evidence type="ECO:0000256" key="2">
    <source>
        <dbReference type="ARBA" id="ARBA00009773"/>
    </source>
</evidence>
<dbReference type="PANTHER" id="PTHR21716:SF62">
    <property type="entry name" value="TRANSPORT PROTEIN YDBI-RELATED"/>
    <property type="match status" value="1"/>
</dbReference>
<evidence type="ECO:0000313" key="15">
    <source>
        <dbReference type="Proteomes" id="UP000094892"/>
    </source>
</evidence>
<organism evidence="8 13">
    <name type="scientific">Lactiplantibacillus plantarum</name>
    <name type="common">Lactobacillus plantarum</name>
    <dbReference type="NCBI Taxonomy" id="1590"/>
    <lineage>
        <taxon>Bacteria</taxon>
        <taxon>Bacillati</taxon>
        <taxon>Bacillota</taxon>
        <taxon>Bacilli</taxon>
        <taxon>Lactobacillales</taxon>
        <taxon>Lactobacillaceae</taxon>
        <taxon>Lactiplantibacillus</taxon>
    </lineage>
</organism>
<dbReference type="KEGG" id="lpb:SH83_13685"/>
<evidence type="ECO:0000313" key="8">
    <source>
        <dbReference type="EMBL" id="KZU98403.1"/>
    </source>
</evidence>
<evidence type="ECO:0000256" key="4">
    <source>
        <dbReference type="ARBA" id="ARBA00022989"/>
    </source>
</evidence>
<evidence type="ECO:0000313" key="14">
    <source>
        <dbReference type="Proteomes" id="UP000076989"/>
    </source>
</evidence>
<evidence type="ECO:0000256" key="3">
    <source>
        <dbReference type="ARBA" id="ARBA00022692"/>
    </source>
</evidence>
<dbReference type="AlphaFoldDB" id="A0A0G9GQ95"/>
<name>A0A0G9GQ95_LACPN</name>
<comment type="subcellular location">
    <subcellularLocation>
        <location evidence="1">Membrane</location>
        <topology evidence="1">Multi-pass membrane protein</topology>
    </subcellularLocation>
</comment>
<dbReference type="RefSeq" id="WP_003643477.1">
    <property type="nucleotide sequence ID" value="NZ_AP028145.1"/>
</dbReference>
<evidence type="ECO:0000256" key="6">
    <source>
        <dbReference type="SAM" id="Phobius"/>
    </source>
</evidence>
<dbReference type="Proteomes" id="UP000595466">
    <property type="component" value="Chromosome"/>
</dbReference>
<dbReference type="Proteomes" id="UP000094892">
    <property type="component" value="Unassembled WGS sequence"/>
</dbReference>
<evidence type="ECO:0000313" key="13">
    <source>
        <dbReference type="Proteomes" id="UP000076882"/>
    </source>
</evidence>
<dbReference type="Proteomes" id="UP000076872">
    <property type="component" value="Unassembled WGS sequence"/>
</dbReference>
<feature type="transmembrane region" description="Helical" evidence="6">
    <location>
        <begin position="296"/>
        <end position="329"/>
    </location>
</feature>
<reference evidence="11 16" key="3">
    <citation type="submission" date="2020-12" db="EMBL/GenBank/DDBJ databases">
        <title>Whole genome sequencing of Lactobacillus plantarum PC518.</title>
        <authorList>
            <person name="Guo Q."/>
        </authorList>
    </citation>
    <scope>NUCLEOTIDE SEQUENCE [LARGE SCALE GENOMIC DNA]</scope>
    <source>
        <strain evidence="11 16">PC518</strain>
    </source>
</reference>
<reference evidence="10 15" key="2">
    <citation type="submission" date="2016-08" db="EMBL/GenBank/DDBJ databases">
        <title>Genome sequencing of Lactobacillus plantarum JSA22, isolated from fermented soybean paste.</title>
        <authorList>
            <person name="Choi H.S."/>
        </authorList>
    </citation>
    <scope>NUCLEOTIDE SEQUENCE [LARGE SCALE GENOMIC DNA]</scope>
    <source>
        <strain evidence="10 15">JSA22</strain>
    </source>
</reference>
<evidence type="ECO:0000313" key="11">
    <source>
        <dbReference type="EMBL" id="QQM60704.1"/>
    </source>
</evidence>
<dbReference type="Proteomes" id="UP000076989">
    <property type="component" value="Unassembled WGS sequence"/>
</dbReference>
<dbReference type="EMBL" id="LUXM01000005">
    <property type="protein sequence ID" value="KZU98403.1"/>
    <property type="molecule type" value="Genomic_DNA"/>
</dbReference>
<evidence type="ECO:0000313" key="10">
    <source>
        <dbReference type="EMBL" id="ODO62942.1"/>
    </source>
</evidence>